<accession>A0A0L6VMJ2</accession>
<feature type="region of interest" description="Disordered" evidence="1">
    <location>
        <begin position="1"/>
        <end position="35"/>
    </location>
</feature>
<protein>
    <submittedName>
        <fullName evidence="2">Uncharacterized protein</fullName>
    </submittedName>
</protein>
<evidence type="ECO:0000256" key="1">
    <source>
        <dbReference type="SAM" id="MobiDB-lite"/>
    </source>
</evidence>
<comment type="caution">
    <text evidence="2">The sequence shown here is derived from an EMBL/GenBank/DDBJ whole genome shotgun (WGS) entry which is preliminary data.</text>
</comment>
<dbReference type="AlphaFoldDB" id="A0A0L6VMJ2"/>
<organism evidence="2 3">
    <name type="scientific">Puccinia sorghi</name>
    <dbReference type="NCBI Taxonomy" id="27349"/>
    <lineage>
        <taxon>Eukaryota</taxon>
        <taxon>Fungi</taxon>
        <taxon>Dikarya</taxon>
        <taxon>Basidiomycota</taxon>
        <taxon>Pucciniomycotina</taxon>
        <taxon>Pucciniomycetes</taxon>
        <taxon>Pucciniales</taxon>
        <taxon>Pucciniaceae</taxon>
        <taxon>Puccinia</taxon>
    </lineage>
</organism>
<feature type="non-terminal residue" evidence="2">
    <location>
        <position position="1"/>
    </location>
</feature>
<dbReference type="VEuPathDB" id="FungiDB:VP01_13552g1"/>
<reference evidence="2 3" key="1">
    <citation type="submission" date="2015-08" db="EMBL/GenBank/DDBJ databases">
        <title>Next Generation Sequencing and Analysis of the Genome of Puccinia sorghi L Schw, the Causal Agent of Maize Common Rust.</title>
        <authorList>
            <person name="Rochi L."/>
            <person name="Burguener G."/>
            <person name="Darino M."/>
            <person name="Turjanski A."/>
            <person name="Kreff E."/>
            <person name="Dieguez M.J."/>
            <person name="Sacco F."/>
        </authorList>
    </citation>
    <scope>NUCLEOTIDE SEQUENCE [LARGE SCALE GENOMIC DNA]</scope>
    <source>
        <strain evidence="2 3">RO10H11247</strain>
    </source>
</reference>
<evidence type="ECO:0000313" key="3">
    <source>
        <dbReference type="Proteomes" id="UP000037035"/>
    </source>
</evidence>
<feature type="non-terminal residue" evidence="2">
    <location>
        <position position="121"/>
    </location>
</feature>
<proteinExistence type="predicted"/>
<name>A0A0L6VMJ2_9BASI</name>
<dbReference type="EMBL" id="LAVV01003946">
    <property type="protein sequence ID" value="KNZ61807.1"/>
    <property type="molecule type" value="Genomic_DNA"/>
</dbReference>
<sequence length="121" mass="12545">RGGHGGGVVSTVKGKGEGGTQCFGSGEEEGGHGESQVALSLKELASISPMMAEELILVIRGSAGLKADGNHVSFDMQSGEVELAVEEPPGLHTDTVLCPLRYLQMCIGDCQVWAMIDSGLM</sequence>
<evidence type="ECO:0000313" key="2">
    <source>
        <dbReference type="EMBL" id="KNZ61807.1"/>
    </source>
</evidence>
<keyword evidence="3" id="KW-1185">Reference proteome</keyword>
<gene>
    <name evidence="2" type="ORF">VP01_13552g1</name>
</gene>
<dbReference type="Proteomes" id="UP000037035">
    <property type="component" value="Unassembled WGS sequence"/>
</dbReference>